<dbReference type="PANTHER" id="PTHR23416">
    <property type="entry name" value="SIALIC ACID SYNTHASE-RELATED"/>
    <property type="match status" value="1"/>
</dbReference>
<dbReference type="Proteomes" id="UP001257739">
    <property type="component" value="Unassembled WGS sequence"/>
</dbReference>
<comment type="caution">
    <text evidence="1">The sequence shown here is derived from an EMBL/GenBank/DDBJ whole genome shotgun (WGS) entry which is preliminary data.</text>
</comment>
<accession>A0ABU1ULG0</accession>
<protein>
    <submittedName>
        <fullName evidence="1">Acetyltransferase-like isoleucine patch superfamily enzyme</fullName>
    </submittedName>
</protein>
<proteinExistence type="predicted"/>
<organism evidence="1 2">
    <name type="scientific">Aeromicrobium panaciterrae</name>
    <dbReference type="NCBI Taxonomy" id="363861"/>
    <lineage>
        <taxon>Bacteria</taxon>
        <taxon>Bacillati</taxon>
        <taxon>Actinomycetota</taxon>
        <taxon>Actinomycetes</taxon>
        <taxon>Propionibacteriales</taxon>
        <taxon>Nocardioidaceae</taxon>
        <taxon>Aeromicrobium</taxon>
    </lineage>
</organism>
<dbReference type="SUPFAM" id="SSF51161">
    <property type="entry name" value="Trimeric LpxA-like enzymes"/>
    <property type="match status" value="1"/>
</dbReference>
<evidence type="ECO:0000313" key="2">
    <source>
        <dbReference type="Proteomes" id="UP001257739"/>
    </source>
</evidence>
<dbReference type="RefSeq" id="WP_309967115.1">
    <property type="nucleotide sequence ID" value="NZ_JAVDWH010000001.1"/>
</dbReference>
<dbReference type="InterPro" id="IPR011004">
    <property type="entry name" value="Trimer_LpxA-like_sf"/>
</dbReference>
<reference evidence="1 2" key="1">
    <citation type="submission" date="2023-07" db="EMBL/GenBank/DDBJ databases">
        <title>Sorghum-associated microbial communities from plants grown in Nebraska, USA.</title>
        <authorList>
            <person name="Schachtman D."/>
        </authorList>
    </citation>
    <scope>NUCLEOTIDE SEQUENCE [LARGE SCALE GENOMIC DNA]</scope>
    <source>
        <strain evidence="1 2">BE248</strain>
    </source>
</reference>
<dbReference type="PANTHER" id="PTHR23416:SF78">
    <property type="entry name" value="LIPOPOLYSACCHARIDE BIOSYNTHESIS O-ACETYL TRANSFERASE WBBJ-RELATED"/>
    <property type="match status" value="1"/>
</dbReference>
<dbReference type="EMBL" id="JAVDWH010000001">
    <property type="protein sequence ID" value="MDR7086006.1"/>
    <property type="molecule type" value="Genomic_DNA"/>
</dbReference>
<evidence type="ECO:0000313" key="1">
    <source>
        <dbReference type="EMBL" id="MDR7086006.1"/>
    </source>
</evidence>
<keyword evidence="2" id="KW-1185">Reference proteome</keyword>
<dbReference type="InterPro" id="IPR051159">
    <property type="entry name" value="Hexapeptide_acetyltransf"/>
</dbReference>
<dbReference type="Gene3D" id="2.160.10.10">
    <property type="entry name" value="Hexapeptide repeat proteins"/>
    <property type="match status" value="1"/>
</dbReference>
<name>A0ABU1ULG0_9ACTN</name>
<sequence length="241" mass="26123">MELTRGEEMTAEHRKRLHVAGVDADALSAATWRRVMDPFPDWWHEDGNALYFAEGANLADEIIETLTMIPVRNVLIAIGSEMHLFRSLLIGGDDAIVFIDQNVKLTAGEMYCGAESTVVLHGPVTATRCAVIDARNGGSIVAGPDQLWAANVYVATDDMHRLEDRTTGERINPFGAHIRIGSHVWLGRDAVVTGHSDIGDGVVVGQLSMVRGQKIADYAAVAGIPARVVRENVGWTEADTP</sequence>
<gene>
    <name evidence="1" type="ORF">J2X11_000845</name>
</gene>